<proteinExistence type="predicted"/>
<gene>
    <name evidence="1" type="ORF">ACFFJG_01060</name>
</gene>
<reference evidence="1 2" key="1">
    <citation type="submission" date="2024-09" db="EMBL/GenBank/DDBJ databases">
        <authorList>
            <person name="Sun Q."/>
            <person name="Mori K."/>
        </authorList>
    </citation>
    <scope>NUCLEOTIDE SEQUENCE [LARGE SCALE GENOMIC DNA]</scope>
    <source>
        <strain evidence="1 2">CCM 8654</strain>
    </source>
</reference>
<name>A0ABV6DWD9_9ACTN</name>
<sequence>MTGGLGAALALAVVAWTTFSPGLEARRAHHHAHALWEAREPAAYSFDYHECHGMCGDCRVRVTVRDGDVVEVATRPRSCGAYTTDTAPTIEGMFAIAADHHSTAGIDDVVDVSYDSLLGYPQHVSAICGFEASDCGSGWSISDFESVGER</sequence>
<evidence type="ECO:0000313" key="2">
    <source>
        <dbReference type="Proteomes" id="UP001589698"/>
    </source>
</evidence>
<organism evidence="1 2">
    <name type="scientific">Nocardioides zeicaulis</name>
    <dbReference type="NCBI Taxonomy" id="1776857"/>
    <lineage>
        <taxon>Bacteria</taxon>
        <taxon>Bacillati</taxon>
        <taxon>Actinomycetota</taxon>
        <taxon>Actinomycetes</taxon>
        <taxon>Propionibacteriales</taxon>
        <taxon>Nocardioidaceae</taxon>
        <taxon>Nocardioides</taxon>
    </lineage>
</organism>
<accession>A0ABV6DWD9</accession>
<dbReference type="Proteomes" id="UP001589698">
    <property type="component" value="Unassembled WGS sequence"/>
</dbReference>
<comment type="caution">
    <text evidence="1">The sequence shown here is derived from an EMBL/GenBank/DDBJ whole genome shotgun (WGS) entry which is preliminary data.</text>
</comment>
<protein>
    <submittedName>
        <fullName evidence="1">DUF6174 domain-containing protein</fullName>
    </submittedName>
</protein>
<keyword evidence="2" id="KW-1185">Reference proteome</keyword>
<dbReference type="InterPro" id="IPR046172">
    <property type="entry name" value="DUF6174"/>
</dbReference>
<dbReference type="Pfam" id="PF19671">
    <property type="entry name" value="DUF6174"/>
    <property type="match status" value="1"/>
</dbReference>
<dbReference type="EMBL" id="JBHLXH010000001">
    <property type="protein sequence ID" value="MFC0221052.1"/>
    <property type="molecule type" value="Genomic_DNA"/>
</dbReference>
<dbReference type="RefSeq" id="WP_378516761.1">
    <property type="nucleotide sequence ID" value="NZ_JBHLXH010000001.1"/>
</dbReference>
<evidence type="ECO:0000313" key="1">
    <source>
        <dbReference type="EMBL" id="MFC0221052.1"/>
    </source>
</evidence>